<keyword evidence="1" id="KW-0540">Nuclease</keyword>
<reference evidence="5 6" key="1">
    <citation type="journal article" date="2010" name="Proc. Natl. Acad. Sci. U.S.A.">
        <title>Enigmatic, ultrasmall, uncultivated Archaea.</title>
        <authorList>
            <person name="Baker B.J."/>
            <person name="Comolli L.R."/>
            <person name="Dick G.J."/>
            <person name="Hauser L.J."/>
            <person name="Hyatt D."/>
            <person name="Dill B.D."/>
            <person name="Land M.L."/>
            <person name="Verberkmoes N.C."/>
            <person name="Hettich R.L."/>
            <person name="Banfield J.F."/>
        </authorList>
    </citation>
    <scope>NUCLEOTIDE SEQUENCE [LARGE SCALE GENOMIC DNA]</scope>
</reference>
<dbReference type="Gene3D" id="3.60.21.10">
    <property type="match status" value="1"/>
</dbReference>
<proteinExistence type="predicted"/>
<dbReference type="InterPro" id="IPR004843">
    <property type="entry name" value="Calcineurin-like_PHP"/>
</dbReference>
<dbReference type="AlphaFoldDB" id="D2EG17"/>
<dbReference type="InterPro" id="IPR050535">
    <property type="entry name" value="DNA_Repair-Maintenance_Comp"/>
</dbReference>
<dbReference type="PANTHER" id="PTHR30337">
    <property type="entry name" value="COMPONENT OF ATP-DEPENDENT DSDNA EXONUCLEASE"/>
    <property type="match status" value="1"/>
</dbReference>
<dbReference type="CDD" id="cd00840">
    <property type="entry name" value="MPP_Mre11_N"/>
    <property type="match status" value="1"/>
</dbReference>
<evidence type="ECO:0000259" key="4">
    <source>
        <dbReference type="Pfam" id="PF00149"/>
    </source>
</evidence>
<evidence type="ECO:0000256" key="2">
    <source>
        <dbReference type="ARBA" id="ARBA00022801"/>
    </source>
</evidence>
<keyword evidence="3" id="KW-0269">Exonuclease</keyword>
<dbReference type="GO" id="GO:0004527">
    <property type="term" value="F:exonuclease activity"/>
    <property type="evidence" value="ECO:0007669"/>
    <property type="project" value="UniProtKB-KW"/>
</dbReference>
<dbReference type="Pfam" id="PF00149">
    <property type="entry name" value="Metallophos"/>
    <property type="match status" value="1"/>
</dbReference>
<evidence type="ECO:0000313" key="5">
    <source>
        <dbReference type="EMBL" id="EEZ92709.1"/>
    </source>
</evidence>
<dbReference type="Proteomes" id="UP000009375">
    <property type="component" value="Unassembled WGS sequence"/>
</dbReference>
<dbReference type="InterPro" id="IPR041796">
    <property type="entry name" value="Mre11_N"/>
</dbReference>
<protein>
    <submittedName>
        <fullName evidence="5">Metallophosphoesterase</fullName>
    </submittedName>
</protein>
<name>D2EG17_PARA4</name>
<evidence type="ECO:0000313" key="6">
    <source>
        <dbReference type="Proteomes" id="UP000009375"/>
    </source>
</evidence>
<evidence type="ECO:0000256" key="3">
    <source>
        <dbReference type="ARBA" id="ARBA00022839"/>
    </source>
</evidence>
<dbReference type="EMBL" id="GG730051">
    <property type="protein sequence ID" value="EEZ92709.1"/>
    <property type="molecule type" value="Genomic_DNA"/>
</dbReference>
<organism evidence="5 6">
    <name type="scientific">Candidatus Parvarchaeum acidiphilum ARMAN-4</name>
    <dbReference type="NCBI Taxonomy" id="662760"/>
    <lineage>
        <taxon>Archaea</taxon>
        <taxon>Candidatus Parvarchaeota</taxon>
        <taxon>Candidatus Parvarchaeum</taxon>
    </lineage>
</organism>
<sequence length="392" mass="45132">MKFIHVGDTHIGQVYKNDTRNNDIKEAFTQMINYAVAEKIDFIVHSGDLFDSGNPPLDSLLFVTDELNRLKTAGISLFVIPGSHDVGIGEEESIIELFHRNKLLINLNSKKYIKFGENVNLKGEVYKNAFICGIKGKRSKVEDEIFKKLKIEIDNSVFIKIFAFHHTISYLGEKFKDLETESLPKGFDYYAAGHWHGHKEDIKYDKGIIQYPGSLEYCDEKEIVDNPNRGFFVVAYDKNGIISIEYKIIKTRNKQIFTINANNKKAIDLETEAISKLKKNDGDILVLKLEGKLEDKASGVNIIKIKKIGYELGYSYISINKSKLNDKDTDALEEDIKTKELSTIEYEFLKKKGYDEKEIKIARYLIDSLQENTEDIKKEIERIFYSYDNIKN</sequence>
<gene>
    <name evidence="5" type="ORF">BJBARM4_0700</name>
</gene>
<dbReference type="PANTHER" id="PTHR30337:SF0">
    <property type="entry name" value="NUCLEASE SBCCD SUBUNIT D"/>
    <property type="match status" value="1"/>
</dbReference>
<feature type="domain" description="Calcineurin-like phosphoesterase" evidence="4">
    <location>
        <begin position="1"/>
        <end position="197"/>
    </location>
</feature>
<accession>D2EG17</accession>
<evidence type="ECO:0000256" key="1">
    <source>
        <dbReference type="ARBA" id="ARBA00022722"/>
    </source>
</evidence>
<dbReference type="InterPro" id="IPR029052">
    <property type="entry name" value="Metallo-depent_PP-like"/>
</dbReference>
<keyword evidence="2" id="KW-0378">Hydrolase</keyword>
<dbReference type="SUPFAM" id="SSF56300">
    <property type="entry name" value="Metallo-dependent phosphatases"/>
    <property type="match status" value="1"/>
</dbReference>